<dbReference type="PROSITE" id="PS51421">
    <property type="entry name" value="RAS"/>
    <property type="match status" value="1"/>
</dbReference>
<dbReference type="Gene3D" id="3.40.50.300">
    <property type="entry name" value="P-loop containing nucleotide triphosphate hydrolases"/>
    <property type="match status" value="1"/>
</dbReference>
<dbReference type="Pfam" id="PF00071">
    <property type="entry name" value="Ras"/>
    <property type="match status" value="1"/>
</dbReference>
<dbReference type="Proteomes" id="UP000230750">
    <property type="component" value="Unassembled WGS sequence"/>
</dbReference>
<keyword evidence="7" id="KW-1185">Reference proteome</keyword>
<dbReference type="NCBIfam" id="TIGR00231">
    <property type="entry name" value="small_GTP"/>
    <property type="match status" value="1"/>
</dbReference>
<organism evidence="6 7">
    <name type="scientific">Stichopus japonicus</name>
    <name type="common">Sea cucumber</name>
    <dbReference type="NCBI Taxonomy" id="307972"/>
    <lineage>
        <taxon>Eukaryota</taxon>
        <taxon>Metazoa</taxon>
        <taxon>Echinodermata</taxon>
        <taxon>Eleutherozoa</taxon>
        <taxon>Echinozoa</taxon>
        <taxon>Holothuroidea</taxon>
        <taxon>Aspidochirotacea</taxon>
        <taxon>Aspidochirotida</taxon>
        <taxon>Stichopodidae</taxon>
        <taxon>Apostichopus</taxon>
    </lineage>
</organism>
<comment type="caution">
    <text evidence="6">The sequence shown here is derived from an EMBL/GenBank/DDBJ whole genome shotgun (WGS) entry which is preliminary data.</text>
</comment>
<dbReference type="OrthoDB" id="9990080at2759"/>
<dbReference type="PRINTS" id="PR00449">
    <property type="entry name" value="RASTRNSFRMNG"/>
</dbReference>
<dbReference type="InterPro" id="IPR001806">
    <property type="entry name" value="Small_GTPase"/>
</dbReference>
<accession>A0A2G8K777</accession>
<evidence type="ECO:0000313" key="6">
    <source>
        <dbReference type="EMBL" id="PIK43867.1"/>
    </source>
</evidence>
<dbReference type="SMART" id="SM00174">
    <property type="entry name" value="RHO"/>
    <property type="match status" value="1"/>
</dbReference>
<dbReference type="PANTHER" id="PTHR45704">
    <property type="entry name" value="RAS-LIKE FAMILY MEMBER 11"/>
    <property type="match status" value="1"/>
</dbReference>
<dbReference type="InterPro" id="IPR051065">
    <property type="entry name" value="Ras-related_GTPase"/>
</dbReference>
<dbReference type="SUPFAM" id="SSF52540">
    <property type="entry name" value="P-loop containing nucleoside triphosphate hydrolases"/>
    <property type="match status" value="1"/>
</dbReference>
<evidence type="ECO:0000256" key="5">
    <source>
        <dbReference type="SAM" id="MobiDB-lite"/>
    </source>
</evidence>
<evidence type="ECO:0000256" key="1">
    <source>
        <dbReference type="ARBA" id="ARBA00008344"/>
    </source>
</evidence>
<proteinExistence type="inferred from homology"/>
<dbReference type="PROSITE" id="PS51419">
    <property type="entry name" value="RAB"/>
    <property type="match status" value="1"/>
</dbReference>
<dbReference type="GO" id="GO:0005525">
    <property type="term" value="F:GTP binding"/>
    <property type="evidence" value="ECO:0007669"/>
    <property type="project" value="InterPro"/>
</dbReference>
<gene>
    <name evidence="6" type="ORF">BSL78_19286</name>
</gene>
<dbReference type="EC" id="3.6.5.2" evidence="2"/>
<keyword evidence="3" id="KW-0378">Hydrolase</keyword>
<evidence type="ECO:0000256" key="4">
    <source>
        <dbReference type="ARBA" id="ARBA00048098"/>
    </source>
</evidence>
<dbReference type="STRING" id="307972.A0A2G8K777"/>
<dbReference type="AlphaFoldDB" id="A0A2G8K777"/>
<comment type="similarity">
    <text evidence="1">Belongs to the small GTPase superfamily. Ras family.</text>
</comment>
<dbReference type="SMART" id="SM00173">
    <property type="entry name" value="RAS"/>
    <property type="match status" value="1"/>
</dbReference>
<dbReference type="InterPro" id="IPR027417">
    <property type="entry name" value="P-loop_NTPase"/>
</dbReference>
<evidence type="ECO:0000313" key="7">
    <source>
        <dbReference type="Proteomes" id="UP000230750"/>
    </source>
</evidence>
<protein>
    <recommendedName>
        <fullName evidence="2">small monomeric GTPase</fullName>
        <ecNumber evidence="2">3.6.5.2</ecNumber>
    </recommendedName>
</protein>
<evidence type="ECO:0000256" key="3">
    <source>
        <dbReference type="ARBA" id="ARBA00022801"/>
    </source>
</evidence>
<sequence>MCTKEVFGFEYSVSCMLPCWTNLTVIAITNLAIRVIVIADFAIRGLRHDFASSRSNHQKPSKERSSQAVPVGKATRWRTVKRVPVGTMRTDKTTQCFRLVLLGQDGVGKSAIAVRFLCGRYLHEYDPNLESCYEKMEPIEGKPTKIEIFDTAGQTDLEEYLSEADAVLYVYSITNRESFDKARIFRDQLFLYGKTHLPVLLMANKRELEQGRRVSFKEGYSLARTAGWKFHETSAAVDSFKLKEKILDFIKDVQLENKKLRHYRRGNYFKRAVSVLSGNHRPMKEDVPSVGATDWLVAASAGLATIGSNNQKHLQRRLTCPNL</sequence>
<name>A0A2G8K777_STIJA</name>
<feature type="region of interest" description="Disordered" evidence="5">
    <location>
        <begin position="52"/>
        <end position="71"/>
    </location>
</feature>
<dbReference type="InterPro" id="IPR005225">
    <property type="entry name" value="Small_GTP-bd"/>
</dbReference>
<dbReference type="GO" id="GO:0003925">
    <property type="term" value="F:G protein activity"/>
    <property type="evidence" value="ECO:0007669"/>
    <property type="project" value="UniProtKB-EC"/>
</dbReference>
<reference evidence="6 7" key="1">
    <citation type="journal article" date="2017" name="PLoS Biol.">
        <title>The sea cucumber genome provides insights into morphological evolution and visceral regeneration.</title>
        <authorList>
            <person name="Zhang X."/>
            <person name="Sun L."/>
            <person name="Yuan J."/>
            <person name="Sun Y."/>
            <person name="Gao Y."/>
            <person name="Zhang L."/>
            <person name="Li S."/>
            <person name="Dai H."/>
            <person name="Hamel J.F."/>
            <person name="Liu C."/>
            <person name="Yu Y."/>
            <person name="Liu S."/>
            <person name="Lin W."/>
            <person name="Guo K."/>
            <person name="Jin S."/>
            <person name="Xu P."/>
            <person name="Storey K.B."/>
            <person name="Huan P."/>
            <person name="Zhang T."/>
            <person name="Zhou Y."/>
            <person name="Zhang J."/>
            <person name="Lin C."/>
            <person name="Li X."/>
            <person name="Xing L."/>
            <person name="Huo D."/>
            <person name="Sun M."/>
            <person name="Wang L."/>
            <person name="Mercier A."/>
            <person name="Li F."/>
            <person name="Yang H."/>
            <person name="Xiang J."/>
        </authorList>
    </citation>
    <scope>NUCLEOTIDE SEQUENCE [LARGE SCALE GENOMIC DNA]</scope>
    <source>
        <strain evidence="6">Shaxun</strain>
        <tissue evidence="6">Muscle</tissue>
    </source>
</reference>
<evidence type="ECO:0000256" key="2">
    <source>
        <dbReference type="ARBA" id="ARBA00011984"/>
    </source>
</evidence>
<dbReference type="EMBL" id="MRZV01000818">
    <property type="protein sequence ID" value="PIK43867.1"/>
    <property type="molecule type" value="Genomic_DNA"/>
</dbReference>
<comment type="catalytic activity">
    <reaction evidence="4">
        <text>GTP + H2O = GDP + phosphate + H(+)</text>
        <dbReference type="Rhea" id="RHEA:19669"/>
        <dbReference type="ChEBI" id="CHEBI:15377"/>
        <dbReference type="ChEBI" id="CHEBI:15378"/>
        <dbReference type="ChEBI" id="CHEBI:37565"/>
        <dbReference type="ChEBI" id="CHEBI:43474"/>
        <dbReference type="ChEBI" id="CHEBI:58189"/>
        <dbReference type="EC" id="3.6.5.2"/>
    </reaction>
</comment>
<dbReference type="SMART" id="SM00175">
    <property type="entry name" value="RAB"/>
    <property type="match status" value="1"/>
</dbReference>